<dbReference type="Proteomes" id="UP000024635">
    <property type="component" value="Unassembled WGS sequence"/>
</dbReference>
<keyword evidence="1" id="KW-0472">Membrane</keyword>
<protein>
    <submittedName>
        <fullName evidence="2">Uncharacterized protein</fullName>
    </submittedName>
</protein>
<accession>A0A016UBX5</accession>
<keyword evidence="3" id="KW-1185">Reference proteome</keyword>
<keyword evidence="1" id="KW-1133">Transmembrane helix</keyword>
<dbReference type="AlphaFoldDB" id="A0A016UBX5"/>
<name>A0A016UBX5_9BILA</name>
<evidence type="ECO:0000313" key="2">
    <source>
        <dbReference type="EMBL" id="EYC12083.1"/>
    </source>
</evidence>
<evidence type="ECO:0000313" key="3">
    <source>
        <dbReference type="Proteomes" id="UP000024635"/>
    </source>
</evidence>
<keyword evidence="1" id="KW-0812">Transmembrane</keyword>
<organism evidence="2 3">
    <name type="scientific">Ancylostoma ceylanicum</name>
    <dbReference type="NCBI Taxonomy" id="53326"/>
    <lineage>
        <taxon>Eukaryota</taxon>
        <taxon>Metazoa</taxon>
        <taxon>Ecdysozoa</taxon>
        <taxon>Nematoda</taxon>
        <taxon>Chromadorea</taxon>
        <taxon>Rhabditida</taxon>
        <taxon>Rhabditina</taxon>
        <taxon>Rhabditomorpha</taxon>
        <taxon>Strongyloidea</taxon>
        <taxon>Ancylostomatidae</taxon>
        <taxon>Ancylostomatinae</taxon>
        <taxon>Ancylostoma</taxon>
    </lineage>
</organism>
<reference evidence="3" key="1">
    <citation type="journal article" date="2015" name="Nat. Genet.">
        <title>The genome and transcriptome of the zoonotic hookworm Ancylostoma ceylanicum identify infection-specific gene families.</title>
        <authorList>
            <person name="Schwarz E.M."/>
            <person name="Hu Y."/>
            <person name="Antoshechkin I."/>
            <person name="Miller M.M."/>
            <person name="Sternberg P.W."/>
            <person name="Aroian R.V."/>
        </authorList>
    </citation>
    <scope>NUCLEOTIDE SEQUENCE</scope>
    <source>
        <strain evidence="3">HY135</strain>
    </source>
</reference>
<sequence>MAVTHPRPRQRRHATAPHAPESLSSAVGVLFLGGFLPNLVTFSLFLCFITRSSIMAASDIDSVARGAVAWRACEGRGWVSANDAHCSGSLKVVHKQLVFLNGTVCADESLWATIAGNPESEYFFLGSID</sequence>
<feature type="transmembrane region" description="Helical" evidence="1">
    <location>
        <begin position="26"/>
        <end position="49"/>
    </location>
</feature>
<evidence type="ECO:0000256" key="1">
    <source>
        <dbReference type="SAM" id="Phobius"/>
    </source>
</evidence>
<proteinExistence type="predicted"/>
<gene>
    <name evidence="2" type="primary">Acey_s0048.g1603</name>
    <name evidence="2" type="ORF">Y032_0048g1603</name>
</gene>
<comment type="caution">
    <text evidence="2">The sequence shown here is derived from an EMBL/GenBank/DDBJ whole genome shotgun (WGS) entry which is preliminary data.</text>
</comment>
<dbReference type="EMBL" id="JARK01001384">
    <property type="protein sequence ID" value="EYC12083.1"/>
    <property type="molecule type" value="Genomic_DNA"/>
</dbReference>